<accession>A0ABV6Z0L5</accession>
<dbReference type="Proteomes" id="UP001594351">
    <property type="component" value="Unassembled WGS sequence"/>
</dbReference>
<dbReference type="Pfam" id="PF05402">
    <property type="entry name" value="PqqD"/>
    <property type="match status" value="1"/>
</dbReference>
<dbReference type="Gene3D" id="1.10.10.1150">
    <property type="entry name" value="Coenzyme PQQ synthesis protein D (PqqD)"/>
    <property type="match status" value="1"/>
</dbReference>
<dbReference type="EMBL" id="JBHPBY010000251">
    <property type="protein sequence ID" value="MFC1851991.1"/>
    <property type="molecule type" value="Genomic_DNA"/>
</dbReference>
<keyword evidence="2" id="KW-1185">Reference proteome</keyword>
<reference evidence="1 2" key="1">
    <citation type="submission" date="2024-09" db="EMBL/GenBank/DDBJ databases">
        <title>Laminarin stimulates single cell rates of sulfate reduction while oxygen inhibits transcriptomic activity in coastal marine sediment.</title>
        <authorList>
            <person name="Lindsay M."/>
            <person name="Orcutt B."/>
            <person name="Emerson D."/>
            <person name="Stepanauskas R."/>
            <person name="D'Angelo T."/>
        </authorList>
    </citation>
    <scope>NUCLEOTIDE SEQUENCE [LARGE SCALE GENOMIC DNA]</scope>
    <source>
        <strain evidence="1">SAG AM-311-K15</strain>
    </source>
</reference>
<comment type="caution">
    <text evidence="1">The sequence shown here is derived from an EMBL/GenBank/DDBJ whole genome shotgun (WGS) entry which is preliminary data.</text>
</comment>
<evidence type="ECO:0000313" key="2">
    <source>
        <dbReference type="Proteomes" id="UP001594351"/>
    </source>
</evidence>
<name>A0ABV6Z0L5_UNCC1</name>
<protein>
    <submittedName>
        <fullName evidence="1">PqqD family protein</fullName>
    </submittedName>
</protein>
<sequence>MNREEALKKVYSRSHDVPWQMIDDGIVLLELTSGHYYTLNDVGARIWELLDGEKNIDLITTTLNDEFDAPPETMLLDILELMDQLEKEGLVVTGNE</sequence>
<evidence type="ECO:0000313" key="1">
    <source>
        <dbReference type="EMBL" id="MFC1851991.1"/>
    </source>
</evidence>
<proteinExistence type="predicted"/>
<dbReference type="InterPro" id="IPR041881">
    <property type="entry name" value="PqqD_sf"/>
</dbReference>
<dbReference type="InterPro" id="IPR008792">
    <property type="entry name" value="PQQD"/>
</dbReference>
<gene>
    <name evidence="1" type="ORF">ACFL27_17500</name>
</gene>
<organism evidence="1 2">
    <name type="scientific">candidate division CSSED10-310 bacterium</name>
    <dbReference type="NCBI Taxonomy" id="2855610"/>
    <lineage>
        <taxon>Bacteria</taxon>
        <taxon>Bacteria division CSSED10-310</taxon>
    </lineage>
</organism>